<gene>
    <name evidence="1" type="ORF">KQI75_11680</name>
</gene>
<dbReference type="EMBL" id="JAHLQI010000007">
    <property type="protein sequence ID" value="MBU5491267.1"/>
    <property type="molecule type" value="Genomic_DNA"/>
</dbReference>
<protein>
    <submittedName>
        <fullName evidence="1">Uncharacterized protein</fullName>
    </submittedName>
</protein>
<keyword evidence="2" id="KW-1185">Reference proteome</keyword>
<reference evidence="1 2" key="1">
    <citation type="submission" date="2021-06" db="EMBL/GenBank/DDBJ databases">
        <authorList>
            <person name="Sun Q."/>
            <person name="Li D."/>
        </authorList>
    </citation>
    <scope>NUCLEOTIDE SEQUENCE [LARGE SCALE GENOMIC DNA]</scope>
    <source>
        <strain evidence="1 2">MSJd-7</strain>
    </source>
</reference>
<name>A0ABS6EU96_9FIRM</name>
<dbReference type="RefSeq" id="WP_216470981.1">
    <property type="nucleotide sequence ID" value="NZ_JAHLQI010000007.1"/>
</dbReference>
<evidence type="ECO:0000313" key="2">
    <source>
        <dbReference type="Proteomes" id="UP000783588"/>
    </source>
</evidence>
<sequence length="119" mass="13708">MTTNEAITYLEDEVNTLEEVESYFASTDLEDCPENEECLRNTVRELEVRRMSINALLYKENDNRAENVSVWHPSDDFICSCCGIELEGWRKVIGDVSSDACAFEEFSFKYCPNCGRKLI</sequence>
<comment type="caution">
    <text evidence="1">The sequence shown here is derived from an EMBL/GenBank/DDBJ whole genome shotgun (WGS) entry which is preliminary data.</text>
</comment>
<accession>A0ABS6EU96</accession>
<evidence type="ECO:0000313" key="1">
    <source>
        <dbReference type="EMBL" id="MBU5491267.1"/>
    </source>
</evidence>
<dbReference type="Proteomes" id="UP000783588">
    <property type="component" value="Unassembled WGS sequence"/>
</dbReference>
<proteinExistence type="predicted"/>
<organism evidence="1 2">
    <name type="scientific">Butyricicoccus intestinisimiae</name>
    <dbReference type="NCBI Taxonomy" id="2841509"/>
    <lineage>
        <taxon>Bacteria</taxon>
        <taxon>Bacillati</taxon>
        <taxon>Bacillota</taxon>
        <taxon>Clostridia</taxon>
        <taxon>Eubacteriales</taxon>
        <taxon>Butyricicoccaceae</taxon>
        <taxon>Butyricicoccus</taxon>
    </lineage>
</organism>